<gene>
    <name evidence="4" type="primary">CNTNAP2</name>
    <name evidence="4" type="ORF">BLAG_LOCUS21390</name>
</gene>
<evidence type="ECO:0000256" key="1">
    <source>
        <dbReference type="SAM" id="Coils"/>
    </source>
</evidence>
<keyword evidence="5" id="KW-1185">Reference proteome</keyword>
<evidence type="ECO:0000256" key="3">
    <source>
        <dbReference type="SAM" id="SignalP"/>
    </source>
</evidence>
<protein>
    <submittedName>
        <fullName evidence="4">CNTNAP2 protein</fullName>
    </submittedName>
</protein>
<dbReference type="AlphaFoldDB" id="A0A8K0A6Q1"/>
<sequence length="536" mass="59875">MRGHQTNCTVHPTMMFLTQVFVFVVVSGASVGTRGQTTEQADMRSRFTKDGRCSYTFVLPPSDDRTCGSGHDLRTREELNQVTETVEHQQNVVQHMQGELERLAQQADDVEGRVMLLEGKPSSLLWEEVLRLQKQNQALAGQVLDQQGVQEMVQQLRRQNEFLQSTHHVMEQRVLALESRPSNMLWDEVKRLQQQNQALLQEMESLRKGKKPSKHGNGRTTPRIIGPRDVQDQDDSDDDSDVTTPTREKRLLALEGKSAVELKEELQQLYGQLRDQDELLDEVEGLRLQNSELERSQRFLQRKLSGILGESPASSPQGRDLPGWNTSSEGCQSCHVLPASCSEVSETLGKVFRSGEIYAIDPDGPGQGVPPTPVQCERVGDAVASSFGHDSEARTVVEGYGDPGSYSRNITYWTSLEQIRAVIRRSKRCMQFIKYECMSSVLHRGNTGFAWWVSADGRRKDYWGGGKPGSSNCACGQAGTCGGGRACKCDSGSDSWQEDAGWLMHKRHLPVTQLRFGDTGGDDKQGYHTLGRLICF</sequence>
<dbReference type="Gene3D" id="2.60.120.1000">
    <property type="match status" value="1"/>
</dbReference>
<evidence type="ECO:0000256" key="2">
    <source>
        <dbReference type="SAM" id="MobiDB-lite"/>
    </source>
</evidence>
<dbReference type="EMBL" id="OV696691">
    <property type="protein sequence ID" value="CAH1268461.1"/>
    <property type="molecule type" value="Genomic_DNA"/>
</dbReference>
<keyword evidence="1" id="KW-0175">Coiled coil</keyword>
<feature type="region of interest" description="Disordered" evidence="2">
    <location>
        <begin position="206"/>
        <end position="246"/>
    </location>
</feature>
<feature type="coiled-coil region" evidence="1">
    <location>
        <begin position="86"/>
        <end position="120"/>
    </location>
</feature>
<reference evidence="4" key="1">
    <citation type="submission" date="2022-01" db="EMBL/GenBank/DDBJ databases">
        <authorList>
            <person name="Braso-Vives M."/>
        </authorList>
    </citation>
    <scope>NUCLEOTIDE SEQUENCE</scope>
</reference>
<feature type="compositionally biased region" description="Basic residues" evidence="2">
    <location>
        <begin position="208"/>
        <end position="217"/>
    </location>
</feature>
<dbReference type="EMBL" id="OV696691">
    <property type="protein sequence ID" value="CAH1268460.1"/>
    <property type="molecule type" value="Genomic_DNA"/>
</dbReference>
<feature type="signal peptide" evidence="3">
    <location>
        <begin position="1"/>
        <end position="35"/>
    </location>
</feature>
<evidence type="ECO:0000313" key="5">
    <source>
        <dbReference type="Proteomes" id="UP000838412"/>
    </source>
</evidence>
<dbReference type="Proteomes" id="UP000838412">
    <property type="component" value="Chromosome 6"/>
</dbReference>
<evidence type="ECO:0000313" key="4">
    <source>
        <dbReference type="EMBL" id="CAH1268461.1"/>
    </source>
</evidence>
<feature type="compositionally biased region" description="Acidic residues" evidence="2">
    <location>
        <begin position="232"/>
        <end position="241"/>
    </location>
</feature>
<name>A0A8K0A6Q1_BRALA</name>
<organism evidence="4 5">
    <name type="scientific">Branchiostoma lanceolatum</name>
    <name type="common">Common lancelet</name>
    <name type="synonym">Amphioxus lanceolatum</name>
    <dbReference type="NCBI Taxonomy" id="7740"/>
    <lineage>
        <taxon>Eukaryota</taxon>
        <taxon>Metazoa</taxon>
        <taxon>Chordata</taxon>
        <taxon>Cephalochordata</taxon>
        <taxon>Leptocardii</taxon>
        <taxon>Amphioxiformes</taxon>
        <taxon>Branchiostomatidae</taxon>
        <taxon>Branchiostoma</taxon>
    </lineage>
</organism>
<proteinExistence type="predicted"/>
<dbReference type="OrthoDB" id="26719at2759"/>
<feature type="coiled-coil region" evidence="1">
    <location>
        <begin position="259"/>
        <end position="303"/>
    </location>
</feature>
<keyword evidence="3" id="KW-0732">Signal</keyword>
<accession>A0A8K0A6Q1</accession>
<feature type="chain" id="PRO_5036433848" evidence="3">
    <location>
        <begin position="36"/>
        <end position="536"/>
    </location>
</feature>